<evidence type="ECO:0000256" key="1">
    <source>
        <dbReference type="SAM" id="MobiDB-lite"/>
    </source>
</evidence>
<feature type="compositionally biased region" description="Basic residues" evidence="1">
    <location>
        <begin position="105"/>
        <end position="118"/>
    </location>
</feature>
<feature type="region of interest" description="Disordered" evidence="1">
    <location>
        <begin position="95"/>
        <end position="118"/>
    </location>
</feature>
<name>A0ABQ9GNU6_9NEOP</name>
<protein>
    <submittedName>
        <fullName evidence="2">Uncharacterized protein</fullName>
    </submittedName>
</protein>
<proteinExistence type="predicted"/>
<feature type="region of interest" description="Disordered" evidence="1">
    <location>
        <begin position="29"/>
        <end position="49"/>
    </location>
</feature>
<dbReference type="PANTHER" id="PTHR10773">
    <property type="entry name" value="DNA-DIRECTED RNA POLYMERASES I, II, AND III SUBUNIT RPABC2"/>
    <property type="match status" value="1"/>
</dbReference>
<dbReference type="PANTHER" id="PTHR10773:SF19">
    <property type="match status" value="1"/>
</dbReference>
<sequence>MQTAPRQVSAKTGDISHVPGVLPTSYTPLLVGDDVPHDNEQPVRSGKRKHNVSNWKINIDRLLRLQGKSCTDSCVFRGKSCTDSYVFRVSRVQTPASSGCISPPQRKRHKSSASNQKKRSISYKHFVCTEGKITSVCQQTLASIVSVKIAPINYKCELVSKGYPGPDKRGNNHLRPNRISANAKQPVHDFLTCIPIHVSHDTRKQIPRRQYLPPELNEKKLYDLYITFVAEIAIQPVTFRTFRKLFVTEFNLHFGHPRLDTCKTLIWTYKLGVHDINGGSVHMWHEDIASRGSQDKASCLIAYSRSEKESIKGRKALEACSLMGTLVNGKKSISIYVERGGLCRNFFCSTTQEEHLMQQKSVIHRSSASAFLLNSASIMRVCRVQHHPLKGCDLQILKQAPHTTGCGK</sequence>
<gene>
    <name evidence="2" type="ORF">PR048_024517</name>
</gene>
<reference evidence="2 3" key="1">
    <citation type="submission" date="2023-02" db="EMBL/GenBank/DDBJ databases">
        <title>LHISI_Scaffold_Assembly.</title>
        <authorList>
            <person name="Stuart O.P."/>
            <person name="Cleave R."/>
            <person name="Magrath M.J.L."/>
            <person name="Mikheyev A.S."/>
        </authorList>
    </citation>
    <scope>NUCLEOTIDE SEQUENCE [LARGE SCALE GENOMIC DNA]</scope>
    <source>
        <strain evidence="2">Daus_M_001</strain>
        <tissue evidence="2">Leg muscle</tissue>
    </source>
</reference>
<dbReference type="EMBL" id="JARBHB010000010">
    <property type="protein sequence ID" value="KAJ8873685.1"/>
    <property type="molecule type" value="Genomic_DNA"/>
</dbReference>
<dbReference type="Proteomes" id="UP001159363">
    <property type="component" value="Chromosome 9"/>
</dbReference>
<evidence type="ECO:0000313" key="2">
    <source>
        <dbReference type="EMBL" id="KAJ8873685.1"/>
    </source>
</evidence>
<organism evidence="2 3">
    <name type="scientific">Dryococelus australis</name>
    <dbReference type="NCBI Taxonomy" id="614101"/>
    <lineage>
        <taxon>Eukaryota</taxon>
        <taxon>Metazoa</taxon>
        <taxon>Ecdysozoa</taxon>
        <taxon>Arthropoda</taxon>
        <taxon>Hexapoda</taxon>
        <taxon>Insecta</taxon>
        <taxon>Pterygota</taxon>
        <taxon>Neoptera</taxon>
        <taxon>Polyneoptera</taxon>
        <taxon>Phasmatodea</taxon>
        <taxon>Verophasmatodea</taxon>
        <taxon>Anareolatae</taxon>
        <taxon>Phasmatidae</taxon>
        <taxon>Eurycanthinae</taxon>
        <taxon>Dryococelus</taxon>
    </lineage>
</organism>
<comment type="caution">
    <text evidence="2">The sequence shown here is derived from an EMBL/GenBank/DDBJ whole genome shotgun (WGS) entry which is preliminary data.</text>
</comment>
<keyword evidence="3" id="KW-1185">Reference proteome</keyword>
<accession>A0ABQ9GNU6</accession>
<evidence type="ECO:0000313" key="3">
    <source>
        <dbReference type="Proteomes" id="UP001159363"/>
    </source>
</evidence>